<dbReference type="RefSeq" id="WP_135462153.1">
    <property type="nucleotide sequence ID" value="NZ_SRLC01000001.1"/>
</dbReference>
<dbReference type="EMBL" id="SRLC01000001">
    <property type="protein sequence ID" value="TGE24569.1"/>
    <property type="molecule type" value="Genomic_DNA"/>
</dbReference>
<evidence type="ECO:0000256" key="1">
    <source>
        <dbReference type="SAM" id="SignalP"/>
    </source>
</evidence>
<proteinExistence type="predicted"/>
<feature type="chain" id="PRO_5021277642" description="Adhesin domain-containing protein" evidence="1">
    <location>
        <begin position="24"/>
        <end position="291"/>
    </location>
</feature>
<gene>
    <name evidence="2" type="ORF">E5K00_04975</name>
</gene>
<feature type="signal peptide" evidence="1">
    <location>
        <begin position="1"/>
        <end position="23"/>
    </location>
</feature>
<evidence type="ECO:0000313" key="2">
    <source>
        <dbReference type="EMBL" id="TGE24569.1"/>
    </source>
</evidence>
<accession>A0A4Z0Q506</accession>
<keyword evidence="3" id="KW-1185">Reference proteome</keyword>
<dbReference type="PROSITE" id="PS51257">
    <property type="entry name" value="PROKAR_LIPOPROTEIN"/>
    <property type="match status" value="1"/>
</dbReference>
<dbReference type="AlphaFoldDB" id="A0A4Z0Q506"/>
<dbReference type="OrthoDB" id="937739at2"/>
<keyword evidence="1" id="KW-0732">Signal</keyword>
<dbReference type="Proteomes" id="UP000297549">
    <property type="component" value="Unassembled WGS sequence"/>
</dbReference>
<comment type="caution">
    <text evidence="2">The sequence shown here is derived from an EMBL/GenBank/DDBJ whole genome shotgun (WGS) entry which is preliminary data.</text>
</comment>
<organism evidence="2 3">
    <name type="scientific">Hymenobacter aquaticus</name>
    <dbReference type="NCBI Taxonomy" id="1867101"/>
    <lineage>
        <taxon>Bacteria</taxon>
        <taxon>Pseudomonadati</taxon>
        <taxon>Bacteroidota</taxon>
        <taxon>Cytophagia</taxon>
        <taxon>Cytophagales</taxon>
        <taxon>Hymenobacteraceae</taxon>
        <taxon>Hymenobacter</taxon>
    </lineage>
</organism>
<protein>
    <recommendedName>
        <fullName evidence="4">Adhesin domain-containing protein</fullName>
    </recommendedName>
</protein>
<sequence length="291" mass="31704">MKPTILPSLITLLVLLSSCQAQAQKREFKEEIRREFTLTADPGRSTLAIYNIDGPVRVQGTTGNKVVLEVTRIIRADTEADLALGKQEAVLGAYQRNDSVVAYLAGPYDSRPGFNRNRNSSRRDIDYHFTFEYVVKVPARMHLTVSTINNGAVLVQDVSGPLKARNINGAVTLRNVKGATEVGTINGNVVAEYGSSPTGKCSYSTINGDILVTYPADVAADVHFKSMHGELLTDFPNVENLPVQVVQNKTSTTAGTTYKLSKGTAVRLGKGGNDFRFETLNGDVTIKRRPE</sequence>
<name>A0A4Z0Q506_9BACT</name>
<evidence type="ECO:0000313" key="3">
    <source>
        <dbReference type="Proteomes" id="UP000297549"/>
    </source>
</evidence>
<reference evidence="2 3" key="1">
    <citation type="submission" date="2019-04" db="EMBL/GenBank/DDBJ databases">
        <authorList>
            <person name="Feng G."/>
            <person name="Zhang J."/>
            <person name="Zhu H."/>
        </authorList>
    </citation>
    <scope>NUCLEOTIDE SEQUENCE [LARGE SCALE GENOMIC DNA]</scope>
    <source>
        <strain evidence="2 3">JCM 31653</strain>
    </source>
</reference>
<evidence type="ECO:0008006" key="4">
    <source>
        <dbReference type="Google" id="ProtNLM"/>
    </source>
</evidence>